<accession>A0ABM4CK60</accession>
<keyword evidence="2" id="KW-0342">GTP-binding</keyword>
<dbReference type="InterPro" id="IPR005225">
    <property type="entry name" value="Small_GTP-bd"/>
</dbReference>
<dbReference type="Proteomes" id="UP001652625">
    <property type="component" value="Chromosome 09"/>
</dbReference>
<dbReference type="Gene3D" id="3.40.50.300">
    <property type="entry name" value="P-loop containing nucleotide triphosphate hydrolases"/>
    <property type="match status" value="1"/>
</dbReference>
<dbReference type="InterPro" id="IPR001806">
    <property type="entry name" value="Small_GTPase"/>
</dbReference>
<dbReference type="SMART" id="SM00173">
    <property type="entry name" value="RAS"/>
    <property type="match status" value="1"/>
</dbReference>
<dbReference type="GeneID" id="105847784"/>
<dbReference type="InterPro" id="IPR020849">
    <property type="entry name" value="Small_GTPase_Ras-type"/>
</dbReference>
<dbReference type="PANTHER" id="PTHR24070">
    <property type="entry name" value="RAS, DI-RAS, AND RHEB FAMILY MEMBERS OF SMALL GTPASE SUPERFAMILY"/>
    <property type="match status" value="1"/>
</dbReference>
<dbReference type="Pfam" id="PF00071">
    <property type="entry name" value="Ras"/>
    <property type="match status" value="1"/>
</dbReference>
<dbReference type="RefSeq" id="XP_065662147.1">
    <property type="nucleotide sequence ID" value="XM_065806075.1"/>
</dbReference>
<dbReference type="NCBIfam" id="TIGR00231">
    <property type="entry name" value="small_GTP"/>
    <property type="match status" value="1"/>
</dbReference>
<evidence type="ECO:0000256" key="2">
    <source>
        <dbReference type="ARBA" id="ARBA00023134"/>
    </source>
</evidence>
<evidence type="ECO:0000256" key="1">
    <source>
        <dbReference type="ARBA" id="ARBA00022741"/>
    </source>
</evidence>
<keyword evidence="1" id="KW-0547">Nucleotide-binding</keyword>
<dbReference type="SMART" id="SM00175">
    <property type="entry name" value="RAB"/>
    <property type="match status" value="1"/>
</dbReference>
<keyword evidence="3" id="KW-1185">Reference proteome</keyword>
<protein>
    <submittedName>
        <fullName evidence="4">GTP-binding protein drn-1</fullName>
    </submittedName>
</protein>
<dbReference type="SMART" id="SM00174">
    <property type="entry name" value="RHO"/>
    <property type="match status" value="1"/>
</dbReference>
<proteinExistence type="predicted"/>
<dbReference type="SUPFAM" id="SSF52540">
    <property type="entry name" value="P-loop containing nucleoside triphosphate hydrolases"/>
    <property type="match status" value="1"/>
</dbReference>
<sequence>MGKWGERFIMLKKVTGKCLYSDHCNGYQETSCCKSLRVLVLGAPGVGKTSVLEQFLYGKFCSDYLPTVSEVYKSRVFIKKDKAKKEINLELRDFNGKINQMFTRLYRDEVIKADAFIIVYSENSEQSFAKVVETVADINNIRNGKSPILILQNKIDLKSYEELSKYFHMINTKHAVVSAKDNKNIHDAFKDLILDLERDF</sequence>
<evidence type="ECO:0000313" key="4">
    <source>
        <dbReference type="RefSeq" id="XP_065662147.1"/>
    </source>
</evidence>
<dbReference type="InterPro" id="IPR027417">
    <property type="entry name" value="P-loop_NTPase"/>
</dbReference>
<dbReference type="PROSITE" id="PS51419">
    <property type="entry name" value="RAB"/>
    <property type="match status" value="1"/>
</dbReference>
<organism evidence="3 4">
    <name type="scientific">Hydra vulgaris</name>
    <name type="common">Hydra</name>
    <name type="synonym">Hydra attenuata</name>
    <dbReference type="NCBI Taxonomy" id="6087"/>
    <lineage>
        <taxon>Eukaryota</taxon>
        <taxon>Metazoa</taxon>
        <taxon>Cnidaria</taxon>
        <taxon>Hydrozoa</taxon>
        <taxon>Hydroidolina</taxon>
        <taxon>Anthoathecata</taxon>
        <taxon>Aplanulata</taxon>
        <taxon>Hydridae</taxon>
        <taxon>Hydra</taxon>
    </lineage>
</organism>
<dbReference type="PRINTS" id="PR00449">
    <property type="entry name" value="RASTRNSFRMNG"/>
</dbReference>
<evidence type="ECO:0000313" key="3">
    <source>
        <dbReference type="Proteomes" id="UP001652625"/>
    </source>
</evidence>
<name>A0ABM4CK60_HYDVU</name>
<reference evidence="4" key="1">
    <citation type="submission" date="2025-08" db="UniProtKB">
        <authorList>
            <consortium name="RefSeq"/>
        </authorList>
    </citation>
    <scope>IDENTIFICATION</scope>
</reference>
<gene>
    <name evidence="4" type="primary">LOC105847784</name>
</gene>